<evidence type="ECO:0000256" key="2">
    <source>
        <dbReference type="ARBA" id="ARBA00022448"/>
    </source>
</evidence>
<protein>
    <submittedName>
        <fullName evidence="12">TonB-dependent receptor</fullName>
    </submittedName>
</protein>
<dbReference type="NCBIfam" id="TIGR04056">
    <property type="entry name" value="OMP_RagA_SusC"/>
    <property type="match status" value="1"/>
</dbReference>
<dbReference type="Pfam" id="PF13715">
    <property type="entry name" value="CarbopepD_reg_2"/>
    <property type="match status" value="1"/>
</dbReference>
<sequence length="1149" mass="129071">MVKLSGERITLAAAFDQIEQQTDLSIDYDAASVDASLVVSAPQDKGRVSDILGRLLDGTGYTYSFNRSHVIVSVQKPREPEPADRTVTGEVRDMDGQPVIGASVVLAGTSTGTVTDLDGKFSIQVPEDGVLRFSSIGYRTVDVSLNGRASLSVTMPDDNLYLDEVVVVGYGTQKKVNLTGAVDQISSEAFAGRPMANMSQMLQGAVPNLNIKFTDGRPNSSPGYNIRGTTSIGQGGSALVLIDGVEGDASLINPNDIESVSVLKDAASSAVYGSRAPYGVVLITTKNASKGKPTVTYSANFTFGMPVSVPDVVTDGYTYAEHFYTAWYNKRHTTPSGINNTMEFSTAWLNEYGRRAETGNYEILVSDGSLGTAGHWVYFVKGTDYYDLLYKDFSFSQTHNISISGSDDRFDYYASMRYFDNNGIFDSDVNPESYRVFNGRMKMGYQVTPWLKISNNTDIARSRYITPELYAMNTSNIWRNIADAAFPCSTLWNPDGTMTYSAVYSVGDFLYGKSKRTYDTDQLNTTFRANATFLDGRLKINADFTYRVKDFTNSVRKVPTEYSQIEGVVGTVSGLRSYIREGAGKYDNIVTNEYVEFEDTFAGRHYFKALLGYNYEQQTYKYTEAYNDDLLTGDVENIQLAMGTDNRQVAGDWHRWRNAGAFARINYSYDDRYLIELNGRYDGSSKFPPRQRWAFFPSVSLGWRVTEEPWFRVDKKDITNIKVRASYGSLGNSNVGNYAYNEIFGFDSGRIIDGKEALYTQAPSPIPASLTWETARTFDVGLDLAFFDGRLTFTGDYYIRRTLNMYTVGPTLPDVYGASSPKGNYAEMTTRGYELILTWNDSFMLGGKPFSYGIKATLADYYSIIDKYNNATGSLSTSNTNYNYYEGMRIGEIWGYVSNGLWQTQDEIDIAEANAKAHGQEYYNPLMSTSDDFRLYPGDIKFEDLNGNGYIDRGSNTVDDPGDRRVIGNSEPRYIYSFGIDLEWNNIYLSAFFQGVGKQDWYPSNESMFWGQYNRPYNNMPTWHVGNYWTEDNRDAYLPRYTGYYGPFYNGNYFANTRYLQDVSYIRLKNLQIGYTIPQKLTRKAKIDKVTVFFSGENLWTWSPVYRYTRDIDVTANIYGTDSISAADAGDGFGYPTMKSYSIGLNITF</sequence>
<dbReference type="Gene3D" id="2.170.130.10">
    <property type="entry name" value="TonB-dependent receptor, plug domain"/>
    <property type="match status" value="1"/>
</dbReference>
<dbReference type="Gene3D" id="2.40.170.20">
    <property type="entry name" value="TonB-dependent receptor, beta-barrel domain"/>
    <property type="match status" value="1"/>
</dbReference>
<dbReference type="InterPro" id="IPR037066">
    <property type="entry name" value="Plug_dom_sf"/>
</dbReference>
<evidence type="ECO:0000259" key="10">
    <source>
        <dbReference type="Pfam" id="PF00593"/>
    </source>
</evidence>
<evidence type="ECO:0000259" key="11">
    <source>
        <dbReference type="Pfam" id="PF07715"/>
    </source>
</evidence>
<evidence type="ECO:0000256" key="7">
    <source>
        <dbReference type="ARBA" id="ARBA00023237"/>
    </source>
</evidence>
<evidence type="ECO:0000256" key="3">
    <source>
        <dbReference type="ARBA" id="ARBA00022452"/>
    </source>
</evidence>
<keyword evidence="12" id="KW-0675">Receptor</keyword>
<proteinExistence type="inferred from homology"/>
<dbReference type="Gene3D" id="3.55.50.30">
    <property type="match status" value="1"/>
</dbReference>
<keyword evidence="7 8" id="KW-0998">Cell outer membrane</keyword>
<dbReference type="NCBIfam" id="TIGR04057">
    <property type="entry name" value="SusC_RagA_signa"/>
    <property type="match status" value="1"/>
</dbReference>
<dbReference type="AlphaFoldDB" id="A0A9D9ESE3"/>
<feature type="domain" description="TonB-dependent receptor plug" evidence="11">
    <location>
        <begin position="175"/>
        <end position="280"/>
    </location>
</feature>
<name>A0A9D9ESE3_9BACT</name>
<gene>
    <name evidence="12" type="ORF">IAC06_03015</name>
</gene>
<keyword evidence="4 8" id="KW-0812">Transmembrane</keyword>
<evidence type="ECO:0000256" key="9">
    <source>
        <dbReference type="RuleBase" id="RU003357"/>
    </source>
</evidence>
<evidence type="ECO:0000256" key="4">
    <source>
        <dbReference type="ARBA" id="ARBA00022692"/>
    </source>
</evidence>
<reference evidence="12" key="1">
    <citation type="submission" date="2020-10" db="EMBL/GenBank/DDBJ databases">
        <authorList>
            <person name="Gilroy R."/>
        </authorList>
    </citation>
    <scope>NUCLEOTIDE SEQUENCE</scope>
    <source>
        <strain evidence="12">B1-20833</strain>
    </source>
</reference>
<evidence type="ECO:0000313" key="13">
    <source>
        <dbReference type="Proteomes" id="UP000823661"/>
    </source>
</evidence>
<comment type="similarity">
    <text evidence="8 9">Belongs to the TonB-dependent receptor family.</text>
</comment>
<dbReference type="Proteomes" id="UP000823661">
    <property type="component" value="Unassembled WGS sequence"/>
</dbReference>
<dbReference type="InterPro" id="IPR023996">
    <property type="entry name" value="TonB-dep_OMP_SusC/RagA"/>
</dbReference>
<comment type="caution">
    <text evidence="12">The sequence shown here is derived from an EMBL/GenBank/DDBJ whole genome shotgun (WGS) entry which is preliminary data.</text>
</comment>
<organism evidence="12 13">
    <name type="scientific">Candidatus Cryptobacteroides intestinavium</name>
    <dbReference type="NCBI Taxonomy" id="2840766"/>
    <lineage>
        <taxon>Bacteria</taxon>
        <taxon>Pseudomonadati</taxon>
        <taxon>Bacteroidota</taxon>
        <taxon>Bacteroidia</taxon>
        <taxon>Bacteroidales</taxon>
        <taxon>Candidatus Cryptobacteroides</taxon>
    </lineage>
</organism>
<evidence type="ECO:0000256" key="1">
    <source>
        <dbReference type="ARBA" id="ARBA00004571"/>
    </source>
</evidence>
<dbReference type="SUPFAM" id="SSF56935">
    <property type="entry name" value="Porins"/>
    <property type="match status" value="1"/>
</dbReference>
<accession>A0A9D9ESE3</accession>
<dbReference type="Pfam" id="PF00593">
    <property type="entry name" value="TonB_dep_Rec_b-barrel"/>
    <property type="match status" value="1"/>
</dbReference>
<keyword evidence="6 8" id="KW-0472">Membrane</keyword>
<evidence type="ECO:0000313" key="12">
    <source>
        <dbReference type="EMBL" id="MBO8451841.1"/>
    </source>
</evidence>
<dbReference type="Gene3D" id="2.60.40.1120">
    <property type="entry name" value="Carboxypeptidase-like, regulatory domain"/>
    <property type="match status" value="1"/>
</dbReference>
<keyword evidence="2 8" id="KW-0813">Transport</keyword>
<dbReference type="EMBL" id="JADIMI010000025">
    <property type="protein sequence ID" value="MBO8451841.1"/>
    <property type="molecule type" value="Genomic_DNA"/>
</dbReference>
<dbReference type="InterPro" id="IPR039426">
    <property type="entry name" value="TonB-dep_rcpt-like"/>
</dbReference>
<keyword evidence="3 8" id="KW-1134">Transmembrane beta strand</keyword>
<keyword evidence="5 9" id="KW-0798">TonB box</keyword>
<comment type="subcellular location">
    <subcellularLocation>
        <location evidence="1 8">Cell outer membrane</location>
        <topology evidence="1 8">Multi-pass membrane protein</topology>
    </subcellularLocation>
</comment>
<evidence type="ECO:0000256" key="6">
    <source>
        <dbReference type="ARBA" id="ARBA00023136"/>
    </source>
</evidence>
<evidence type="ECO:0000256" key="5">
    <source>
        <dbReference type="ARBA" id="ARBA00023077"/>
    </source>
</evidence>
<dbReference type="InterPro" id="IPR036942">
    <property type="entry name" value="Beta-barrel_TonB_sf"/>
</dbReference>
<dbReference type="InterPro" id="IPR008969">
    <property type="entry name" value="CarboxyPept-like_regulatory"/>
</dbReference>
<dbReference type="GO" id="GO:0009279">
    <property type="term" value="C:cell outer membrane"/>
    <property type="evidence" value="ECO:0007669"/>
    <property type="project" value="UniProtKB-SubCell"/>
</dbReference>
<feature type="domain" description="TonB-dependent receptor-like beta-barrel" evidence="10">
    <location>
        <begin position="496"/>
        <end position="874"/>
    </location>
</feature>
<dbReference type="PROSITE" id="PS52016">
    <property type="entry name" value="TONB_DEPENDENT_REC_3"/>
    <property type="match status" value="1"/>
</dbReference>
<dbReference type="InterPro" id="IPR012910">
    <property type="entry name" value="Plug_dom"/>
</dbReference>
<dbReference type="InterPro" id="IPR000531">
    <property type="entry name" value="Beta-barrel_TonB"/>
</dbReference>
<dbReference type="InterPro" id="IPR023997">
    <property type="entry name" value="TonB-dep_OMP_SusC/RagA_CS"/>
</dbReference>
<reference evidence="12" key="2">
    <citation type="journal article" date="2021" name="PeerJ">
        <title>Extensive microbial diversity within the chicken gut microbiome revealed by metagenomics and culture.</title>
        <authorList>
            <person name="Gilroy R."/>
            <person name="Ravi A."/>
            <person name="Getino M."/>
            <person name="Pursley I."/>
            <person name="Horton D.L."/>
            <person name="Alikhan N.F."/>
            <person name="Baker D."/>
            <person name="Gharbi K."/>
            <person name="Hall N."/>
            <person name="Watson M."/>
            <person name="Adriaenssens E.M."/>
            <person name="Foster-Nyarko E."/>
            <person name="Jarju S."/>
            <person name="Secka A."/>
            <person name="Antonio M."/>
            <person name="Oren A."/>
            <person name="Chaudhuri R.R."/>
            <person name="La Ragione R."/>
            <person name="Hildebrand F."/>
            <person name="Pallen M.J."/>
        </authorList>
    </citation>
    <scope>NUCLEOTIDE SEQUENCE</scope>
    <source>
        <strain evidence="12">B1-20833</strain>
    </source>
</reference>
<evidence type="ECO:0000256" key="8">
    <source>
        <dbReference type="PROSITE-ProRule" id="PRU01360"/>
    </source>
</evidence>
<dbReference type="Pfam" id="PF07715">
    <property type="entry name" value="Plug"/>
    <property type="match status" value="1"/>
</dbReference>
<dbReference type="SUPFAM" id="SSF49464">
    <property type="entry name" value="Carboxypeptidase regulatory domain-like"/>
    <property type="match status" value="1"/>
</dbReference>